<dbReference type="Proteomes" id="UP001633002">
    <property type="component" value="Unassembled WGS sequence"/>
</dbReference>
<gene>
    <name evidence="2" type="ORF">R1sor_022353</name>
</gene>
<protein>
    <submittedName>
        <fullName evidence="2">Uncharacterized protein</fullName>
    </submittedName>
</protein>
<evidence type="ECO:0000313" key="3">
    <source>
        <dbReference type="Proteomes" id="UP001633002"/>
    </source>
</evidence>
<feature type="region of interest" description="Disordered" evidence="1">
    <location>
        <begin position="19"/>
        <end position="38"/>
    </location>
</feature>
<comment type="caution">
    <text evidence="2">The sequence shown here is derived from an EMBL/GenBank/DDBJ whole genome shotgun (WGS) entry which is preliminary data.</text>
</comment>
<sequence length="455" mass="51949">MSVATRTLMFVATENPAGVELASSPAETSESSEDETWRERRTKLLHEPVVAAESRVDEEPQPVTTRCITRSRTRNTTPDLPATVPPTSTTEAGPSAVAAAVPVKPARKQRKMNPNAKFITTNLMEDTYPWGTTQQAPEFRRIKQNLRLAPLTYEDPSIIDDGWLKVLKYTNLLGPYFATYSTFVYQDLCAWFVLSSRYEPGARQIILQRPDGSEYTLTVPELRMILQIDEAREVGTWTDRAQVEHREIEVHKPERYLTVTVVTSVKRGDTYSETVYWRKDNLTECVPFLCKIADEIIFCQGRGGKFTAKILHHVLSAVHGEPVDWALECMKGLGAEITHTRGKCTEKEKGAWTVYWGTLVTLIYYKLRDKLFRNYGQTNADAWNQWAFHADPAHAIERHTARDRAGKTLLPQKLILQLCLREEIRVEMNSPEREDERRRVLRDSPTRRPAQGITT</sequence>
<accession>A0ABD3GJK9</accession>
<dbReference type="AlphaFoldDB" id="A0ABD3GJK9"/>
<evidence type="ECO:0000256" key="1">
    <source>
        <dbReference type="SAM" id="MobiDB-lite"/>
    </source>
</evidence>
<name>A0ABD3GJK9_9MARC</name>
<organism evidence="2 3">
    <name type="scientific">Riccia sorocarpa</name>
    <dbReference type="NCBI Taxonomy" id="122646"/>
    <lineage>
        <taxon>Eukaryota</taxon>
        <taxon>Viridiplantae</taxon>
        <taxon>Streptophyta</taxon>
        <taxon>Embryophyta</taxon>
        <taxon>Marchantiophyta</taxon>
        <taxon>Marchantiopsida</taxon>
        <taxon>Marchantiidae</taxon>
        <taxon>Marchantiales</taxon>
        <taxon>Ricciaceae</taxon>
        <taxon>Riccia</taxon>
    </lineage>
</organism>
<feature type="region of interest" description="Disordered" evidence="1">
    <location>
        <begin position="72"/>
        <end position="94"/>
    </location>
</feature>
<feature type="region of interest" description="Disordered" evidence="1">
    <location>
        <begin position="431"/>
        <end position="455"/>
    </location>
</feature>
<dbReference type="EMBL" id="JBJQOH010000007">
    <property type="protein sequence ID" value="KAL3679397.1"/>
    <property type="molecule type" value="Genomic_DNA"/>
</dbReference>
<evidence type="ECO:0000313" key="2">
    <source>
        <dbReference type="EMBL" id="KAL3679397.1"/>
    </source>
</evidence>
<proteinExistence type="predicted"/>
<reference evidence="2 3" key="1">
    <citation type="submission" date="2024-09" db="EMBL/GenBank/DDBJ databases">
        <title>Chromosome-scale assembly of Riccia sorocarpa.</title>
        <authorList>
            <person name="Paukszto L."/>
        </authorList>
    </citation>
    <scope>NUCLEOTIDE SEQUENCE [LARGE SCALE GENOMIC DNA]</scope>
    <source>
        <strain evidence="2">LP-2024</strain>
        <tissue evidence="2">Aerial parts of the thallus</tissue>
    </source>
</reference>
<keyword evidence="3" id="KW-1185">Reference proteome</keyword>
<feature type="compositionally biased region" description="Basic and acidic residues" evidence="1">
    <location>
        <begin position="431"/>
        <end position="446"/>
    </location>
</feature>